<dbReference type="AlphaFoldDB" id="A0A5N6M5P3"/>
<name>A0A5N6M5P3_9ASTR</name>
<keyword evidence="2" id="KW-1185">Reference proteome</keyword>
<accession>A0A5N6M5P3</accession>
<comment type="caution">
    <text evidence="1">The sequence shown here is derived from an EMBL/GenBank/DDBJ whole genome shotgun (WGS) entry which is preliminary data.</text>
</comment>
<dbReference type="PANTHER" id="PTHR33978">
    <property type="entry name" value="SERINE/THREONINE-KINASE"/>
    <property type="match status" value="1"/>
</dbReference>
<sequence length="225" mass="26065">MMMNDDGIPRAKVDKECSCSISWDCGSPLYDSFEVVSIHYMIDNHSMRLPHGLQYQVIPSPSPRSNMRGNSGKARHYFSFMVSSIARYIGKKKIRMGETQKLVEDKKENHHHQQQHEGSLDPKIWDCGSPLYDSHELVSITNVLDRHMMKFPHVFNRPTRSITHPSSYLSMVPVRVAPMATHPPRNMNECVFIPSFKPWKIKTIKAAKLQVGMLKYCHRIVSWWK</sequence>
<dbReference type="PANTHER" id="PTHR33978:SF18">
    <property type="entry name" value="OS01G0656300 PROTEIN"/>
    <property type="match status" value="1"/>
</dbReference>
<protein>
    <submittedName>
        <fullName evidence="1">Uncharacterized protein</fullName>
    </submittedName>
</protein>
<evidence type="ECO:0000313" key="2">
    <source>
        <dbReference type="Proteomes" id="UP000326396"/>
    </source>
</evidence>
<gene>
    <name evidence="1" type="ORF">E3N88_36962</name>
</gene>
<dbReference type="OrthoDB" id="690771at2759"/>
<organism evidence="1 2">
    <name type="scientific">Mikania micrantha</name>
    <name type="common">bitter vine</name>
    <dbReference type="NCBI Taxonomy" id="192012"/>
    <lineage>
        <taxon>Eukaryota</taxon>
        <taxon>Viridiplantae</taxon>
        <taxon>Streptophyta</taxon>
        <taxon>Embryophyta</taxon>
        <taxon>Tracheophyta</taxon>
        <taxon>Spermatophyta</taxon>
        <taxon>Magnoliopsida</taxon>
        <taxon>eudicotyledons</taxon>
        <taxon>Gunneridae</taxon>
        <taxon>Pentapetalae</taxon>
        <taxon>asterids</taxon>
        <taxon>campanulids</taxon>
        <taxon>Asterales</taxon>
        <taxon>Asteraceae</taxon>
        <taxon>Asteroideae</taxon>
        <taxon>Heliantheae alliance</taxon>
        <taxon>Eupatorieae</taxon>
        <taxon>Mikania</taxon>
    </lineage>
</organism>
<evidence type="ECO:0000313" key="1">
    <source>
        <dbReference type="EMBL" id="KAD3069082.1"/>
    </source>
</evidence>
<proteinExistence type="predicted"/>
<dbReference type="Proteomes" id="UP000326396">
    <property type="component" value="Linkage Group LG7"/>
</dbReference>
<dbReference type="EMBL" id="SZYD01000017">
    <property type="protein sequence ID" value="KAD3069082.1"/>
    <property type="molecule type" value="Genomic_DNA"/>
</dbReference>
<reference evidence="1 2" key="1">
    <citation type="submission" date="2019-05" db="EMBL/GenBank/DDBJ databases">
        <title>Mikania micrantha, genome provides insights into the molecular mechanism of rapid growth.</title>
        <authorList>
            <person name="Liu B."/>
        </authorList>
    </citation>
    <scope>NUCLEOTIDE SEQUENCE [LARGE SCALE GENOMIC DNA]</scope>
    <source>
        <strain evidence="1">NLD-2019</strain>
        <tissue evidence="1">Leaf</tissue>
    </source>
</reference>